<proteinExistence type="predicted"/>
<evidence type="ECO:0000256" key="1">
    <source>
        <dbReference type="SAM" id="Coils"/>
    </source>
</evidence>
<reference evidence="3 4" key="1">
    <citation type="submission" date="2016-04" db="EMBL/GenBank/DDBJ databases">
        <authorList>
            <person name="Chen L."/>
            <person name="Zhuang W."/>
            <person name="Wang G."/>
        </authorList>
    </citation>
    <scope>NUCLEOTIDE SEQUENCE [LARGE SCALE GENOMIC DNA]</scope>
    <source>
        <strain evidence="4">GR20</strain>
    </source>
</reference>
<dbReference type="RefSeq" id="WP_014223288.1">
    <property type="nucleotide sequence ID" value="NZ_LWBO01000001.1"/>
</dbReference>
<dbReference type="PANTHER" id="PTHR35810:SF1">
    <property type="entry name" value="CYTOPLASMIC PROTEIN"/>
    <property type="match status" value="1"/>
</dbReference>
<dbReference type="PROSITE" id="PS51459">
    <property type="entry name" value="FIDO"/>
    <property type="match status" value="1"/>
</dbReference>
<keyword evidence="1" id="KW-0175">Coiled coil</keyword>
<dbReference type="Gene3D" id="1.20.120.1870">
    <property type="entry name" value="Fic/DOC protein, Fido domain"/>
    <property type="match status" value="1"/>
</dbReference>
<accession>A0ABX3P663</accession>
<protein>
    <submittedName>
        <fullName evidence="3">Cytochrome C biogenesis protein CycH</fullName>
    </submittedName>
</protein>
<dbReference type="InterPro" id="IPR036597">
    <property type="entry name" value="Fido-like_dom_sf"/>
</dbReference>
<organism evidence="3 4">
    <name type="scientific">Niastella koreensis</name>
    <dbReference type="NCBI Taxonomy" id="354356"/>
    <lineage>
        <taxon>Bacteria</taxon>
        <taxon>Pseudomonadati</taxon>
        <taxon>Bacteroidota</taxon>
        <taxon>Chitinophagia</taxon>
        <taxon>Chitinophagales</taxon>
        <taxon>Chitinophagaceae</taxon>
        <taxon>Niastella</taxon>
    </lineage>
</organism>
<dbReference type="Pfam" id="PF13310">
    <property type="entry name" value="Virulence_RhuM"/>
    <property type="match status" value="1"/>
</dbReference>
<evidence type="ECO:0000313" key="4">
    <source>
        <dbReference type="Proteomes" id="UP000192277"/>
    </source>
</evidence>
<dbReference type="PANTHER" id="PTHR35810">
    <property type="entry name" value="CYTOPLASMIC PROTEIN-RELATED"/>
    <property type="match status" value="1"/>
</dbReference>
<evidence type="ECO:0000259" key="2">
    <source>
        <dbReference type="PROSITE" id="PS51459"/>
    </source>
</evidence>
<feature type="coiled-coil region" evidence="1">
    <location>
        <begin position="122"/>
        <end position="149"/>
    </location>
</feature>
<feature type="domain" description="Fido" evidence="2">
    <location>
        <begin position="187"/>
        <end position="325"/>
    </location>
</feature>
<sequence>MQSTGEIVLYQTADGRMSIDVKLENETVWLSQAQIVELFGSSKANISEHIMAIYQSRELGKRATVRNFRTVQKEGNRLVNRNLECYNLDMIISIGYRVNSKRGIQFRIWANKILKDHLVKGYTLNEQRLRDQSRQLDELKQTVKLLSNVVGNHELTSEEATGLLKVVTDYTYALDVLDQYDHQVLEIQNTTSAELYIITYQEARLAIKGLRDKFGGSTLFGNEKDDSFQGSLVAIYQTFDGHYVYPSVEEKAANLLYFVIKNHSFSDGNKRIAAFLFVWFMEKNNILYRIDGSKRIADNALVAITLMIAESKPEEKDMMIKVVVNLINLKN</sequence>
<dbReference type="SUPFAM" id="SSF140931">
    <property type="entry name" value="Fic-like"/>
    <property type="match status" value="1"/>
</dbReference>
<dbReference type="EMBL" id="LWBO01000001">
    <property type="protein sequence ID" value="OQP55658.1"/>
    <property type="molecule type" value="Genomic_DNA"/>
</dbReference>
<comment type="caution">
    <text evidence="3">The sequence shown here is derived from an EMBL/GenBank/DDBJ whole genome shotgun (WGS) entry which is preliminary data.</text>
</comment>
<dbReference type="InterPro" id="IPR003812">
    <property type="entry name" value="Fido"/>
</dbReference>
<dbReference type="InterPro" id="IPR053737">
    <property type="entry name" value="Type_II_TA_Toxin"/>
</dbReference>
<gene>
    <name evidence="3" type="ORF">A4D02_04985</name>
</gene>
<dbReference type="Pfam" id="PF02661">
    <property type="entry name" value="Fic"/>
    <property type="match status" value="1"/>
</dbReference>
<dbReference type="Proteomes" id="UP000192277">
    <property type="component" value="Unassembled WGS sequence"/>
</dbReference>
<keyword evidence="4" id="KW-1185">Reference proteome</keyword>
<name>A0ABX3P663_9BACT</name>
<evidence type="ECO:0000313" key="3">
    <source>
        <dbReference type="EMBL" id="OQP55658.1"/>
    </source>
</evidence>
<dbReference type="InterPro" id="IPR011204">
    <property type="entry name" value="Virulence_RhuM-like"/>
</dbReference>